<dbReference type="RefSeq" id="WP_110039957.1">
    <property type="nucleotide sequence ID" value="NZ_QGTL01000010.1"/>
</dbReference>
<dbReference type="EMBL" id="QGTL01000010">
    <property type="protein sequence ID" value="PWV71616.1"/>
    <property type="molecule type" value="Genomic_DNA"/>
</dbReference>
<name>A0A317N8G6_9NOCA</name>
<dbReference type="Pfam" id="PF08241">
    <property type="entry name" value="Methyltransf_11"/>
    <property type="match status" value="1"/>
</dbReference>
<keyword evidence="3" id="KW-1185">Reference proteome</keyword>
<keyword evidence="2" id="KW-0830">Ubiquinone</keyword>
<dbReference type="PANTHER" id="PTHR43591">
    <property type="entry name" value="METHYLTRANSFERASE"/>
    <property type="match status" value="1"/>
</dbReference>
<proteinExistence type="predicted"/>
<evidence type="ECO:0000259" key="1">
    <source>
        <dbReference type="Pfam" id="PF08241"/>
    </source>
</evidence>
<keyword evidence="2" id="KW-0489">Methyltransferase</keyword>
<sequence length="181" mass="19826">MTTFDHAASLGYDRRATRLLGSLYRRIAADIDTATDPGAAVTDIGTGPGRLLSRLAERRPDLRLHGIDLSPHMIEIAHRNLTGHPVELAVADVRELPYPDASLDVVVSSLSMHEWPDLDAAARELRRVLAPGGTLAVYDFRFARTAANRRALSAHFGAVRPTAVRLPWHPLAIVTRYHATA</sequence>
<dbReference type="InterPro" id="IPR029063">
    <property type="entry name" value="SAM-dependent_MTases_sf"/>
</dbReference>
<organism evidence="2 3">
    <name type="scientific">Nocardia neocaledoniensis</name>
    <dbReference type="NCBI Taxonomy" id="236511"/>
    <lineage>
        <taxon>Bacteria</taxon>
        <taxon>Bacillati</taxon>
        <taxon>Actinomycetota</taxon>
        <taxon>Actinomycetes</taxon>
        <taxon>Mycobacteriales</taxon>
        <taxon>Nocardiaceae</taxon>
        <taxon>Nocardia</taxon>
    </lineage>
</organism>
<dbReference type="CDD" id="cd02440">
    <property type="entry name" value="AdoMet_MTases"/>
    <property type="match status" value="1"/>
</dbReference>
<dbReference type="InterPro" id="IPR013216">
    <property type="entry name" value="Methyltransf_11"/>
</dbReference>
<evidence type="ECO:0000313" key="3">
    <source>
        <dbReference type="Proteomes" id="UP000246410"/>
    </source>
</evidence>
<accession>A0A317N8G6</accession>
<keyword evidence="2" id="KW-0808">Transferase</keyword>
<reference evidence="2 3" key="1">
    <citation type="submission" date="2018-05" db="EMBL/GenBank/DDBJ databases">
        <title>Genomic Encyclopedia of Type Strains, Phase IV (KMG-IV): sequencing the most valuable type-strain genomes for metagenomic binning, comparative biology and taxonomic classification.</title>
        <authorList>
            <person name="Goeker M."/>
        </authorList>
    </citation>
    <scope>NUCLEOTIDE SEQUENCE [LARGE SCALE GENOMIC DNA]</scope>
    <source>
        <strain evidence="2 3">DSM 44717</strain>
    </source>
</reference>
<gene>
    <name evidence="2" type="ORF">DFR69_110100</name>
</gene>
<feature type="domain" description="Methyltransferase type 11" evidence="1">
    <location>
        <begin position="43"/>
        <end position="136"/>
    </location>
</feature>
<dbReference type="GO" id="GO:0008757">
    <property type="term" value="F:S-adenosylmethionine-dependent methyltransferase activity"/>
    <property type="evidence" value="ECO:0007669"/>
    <property type="project" value="InterPro"/>
</dbReference>
<dbReference type="Gene3D" id="3.40.50.150">
    <property type="entry name" value="Vaccinia Virus protein VP39"/>
    <property type="match status" value="1"/>
</dbReference>
<dbReference type="SUPFAM" id="SSF53335">
    <property type="entry name" value="S-adenosyl-L-methionine-dependent methyltransferases"/>
    <property type="match status" value="1"/>
</dbReference>
<evidence type="ECO:0000313" key="2">
    <source>
        <dbReference type="EMBL" id="PWV71616.1"/>
    </source>
</evidence>
<dbReference type="Proteomes" id="UP000246410">
    <property type="component" value="Unassembled WGS sequence"/>
</dbReference>
<comment type="caution">
    <text evidence="2">The sequence shown here is derived from an EMBL/GenBank/DDBJ whole genome shotgun (WGS) entry which is preliminary data.</text>
</comment>
<protein>
    <submittedName>
        <fullName evidence="2">Ubiquinone/menaquinone biosynthesis C-methylase UbiE</fullName>
    </submittedName>
</protein>
<dbReference type="GO" id="GO:0032259">
    <property type="term" value="P:methylation"/>
    <property type="evidence" value="ECO:0007669"/>
    <property type="project" value="UniProtKB-KW"/>
</dbReference>
<dbReference type="AlphaFoldDB" id="A0A317N8G6"/>